<gene>
    <name evidence="1" type="ORF">GJV78_13505</name>
</gene>
<comment type="caution">
    <text evidence="1">The sequence shown here is derived from an EMBL/GenBank/DDBJ whole genome shotgun (WGS) entry which is preliminary data.</text>
</comment>
<dbReference type="AlphaFoldDB" id="A0A6L6INY8"/>
<dbReference type="InterPro" id="IPR010265">
    <property type="entry name" value="Phage_lambda_TipM"/>
</dbReference>
<evidence type="ECO:0000313" key="1">
    <source>
        <dbReference type="EMBL" id="MTH47256.1"/>
    </source>
</evidence>
<accession>A0A6L6INY8</accession>
<dbReference type="Pfam" id="PF05939">
    <property type="entry name" value="Phage_min_tail"/>
    <property type="match status" value="1"/>
</dbReference>
<sequence length="117" mass="13256">MPEIFTWTPQRGYSVERTPNVAVVKFGDGYEQRQTKGINPLMAKYSLTFRGVNDEKCSRPNAAKAADEFLTARMAVESFYWTPSDTGVQALFICRSWSLTKTGSLYELTATFEQVPR</sequence>
<protein>
    <submittedName>
        <fullName evidence="1">Phage tail protein</fullName>
    </submittedName>
</protein>
<organism evidence="1 2">
    <name type="scientific">Intestinirhabdus alba</name>
    <dbReference type="NCBI Taxonomy" id="2899544"/>
    <lineage>
        <taxon>Bacteria</taxon>
        <taxon>Pseudomonadati</taxon>
        <taxon>Pseudomonadota</taxon>
        <taxon>Gammaproteobacteria</taxon>
        <taxon>Enterobacterales</taxon>
        <taxon>Enterobacteriaceae</taxon>
        <taxon>Intestinirhabdus</taxon>
    </lineage>
</organism>
<dbReference type="EMBL" id="WMJZ01000018">
    <property type="protein sequence ID" value="MTH47256.1"/>
    <property type="molecule type" value="Genomic_DNA"/>
</dbReference>
<evidence type="ECO:0000313" key="2">
    <source>
        <dbReference type="Proteomes" id="UP000477739"/>
    </source>
</evidence>
<dbReference type="Proteomes" id="UP000477739">
    <property type="component" value="Unassembled WGS sequence"/>
</dbReference>
<proteinExistence type="predicted"/>
<dbReference type="RefSeq" id="WP_155108859.1">
    <property type="nucleotide sequence ID" value="NZ_WMJZ01000018.1"/>
</dbReference>
<keyword evidence="2" id="KW-1185">Reference proteome</keyword>
<reference evidence="1 2" key="1">
    <citation type="submission" date="2019-11" db="EMBL/GenBank/DDBJ databases">
        <title>Escherichia alba sp. nov. isolated from the gut of plastic-eating superworms Zophobas atratus.</title>
        <authorList>
            <person name="Yang Y."/>
        </authorList>
    </citation>
    <scope>NUCLEOTIDE SEQUENCE [LARGE SCALE GENOMIC DNA]</scope>
    <source>
        <strain evidence="2">BIT-B35</strain>
    </source>
</reference>
<name>A0A6L6INY8_9ENTR</name>
<dbReference type="OrthoDB" id="8607203at2"/>